<dbReference type="HOGENOM" id="CLU_345140_0_0_1"/>
<dbReference type="AlphaFoldDB" id="F4RCD9"/>
<proteinExistence type="predicted"/>
<evidence type="ECO:0000256" key="2">
    <source>
        <dbReference type="SAM" id="SignalP"/>
    </source>
</evidence>
<evidence type="ECO:0008006" key="5">
    <source>
        <dbReference type="Google" id="ProtNLM"/>
    </source>
</evidence>
<protein>
    <recommendedName>
        <fullName evidence="5">Secreted protein</fullName>
    </recommendedName>
</protein>
<evidence type="ECO:0000313" key="3">
    <source>
        <dbReference type="EMBL" id="EGG09712.1"/>
    </source>
</evidence>
<dbReference type="EMBL" id="GL883096">
    <property type="protein sequence ID" value="EGG09712.1"/>
    <property type="molecule type" value="Genomic_DNA"/>
</dbReference>
<feature type="chain" id="PRO_5003317504" description="Secreted protein" evidence="2">
    <location>
        <begin position="20"/>
        <end position="819"/>
    </location>
</feature>
<dbReference type="OrthoDB" id="2510529at2759"/>
<dbReference type="RefSeq" id="XP_007406766.1">
    <property type="nucleotide sequence ID" value="XM_007406704.1"/>
</dbReference>
<dbReference type="VEuPathDB" id="FungiDB:MELLADRAFT_95166"/>
<gene>
    <name evidence="3" type="ORF">MELLADRAFT_95166</name>
</gene>
<reference evidence="4" key="1">
    <citation type="journal article" date="2011" name="Proc. Natl. Acad. Sci. U.S.A.">
        <title>Obligate biotrophy features unraveled by the genomic analysis of rust fungi.</title>
        <authorList>
            <person name="Duplessis S."/>
            <person name="Cuomo C.A."/>
            <person name="Lin Y.-C."/>
            <person name="Aerts A."/>
            <person name="Tisserant E."/>
            <person name="Veneault-Fourrey C."/>
            <person name="Joly D.L."/>
            <person name="Hacquard S."/>
            <person name="Amselem J."/>
            <person name="Cantarel B.L."/>
            <person name="Chiu R."/>
            <person name="Coutinho P.M."/>
            <person name="Feau N."/>
            <person name="Field M."/>
            <person name="Frey P."/>
            <person name="Gelhaye E."/>
            <person name="Goldberg J."/>
            <person name="Grabherr M.G."/>
            <person name="Kodira C.D."/>
            <person name="Kohler A."/>
            <person name="Kuees U."/>
            <person name="Lindquist E.A."/>
            <person name="Lucas S.M."/>
            <person name="Mago R."/>
            <person name="Mauceli E."/>
            <person name="Morin E."/>
            <person name="Murat C."/>
            <person name="Pangilinan J.L."/>
            <person name="Park R."/>
            <person name="Pearson M."/>
            <person name="Quesneville H."/>
            <person name="Rouhier N."/>
            <person name="Sakthikumar S."/>
            <person name="Salamov A.A."/>
            <person name="Schmutz J."/>
            <person name="Selles B."/>
            <person name="Shapiro H."/>
            <person name="Tanguay P."/>
            <person name="Tuskan G.A."/>
            <person name="Henrissat B."/>
            <person name="Van de Peer Y."/>
            <person name="Rouze P."/>
            <person name="Ellis J.G."/>
            <person name="Dodds P.N."/>
            <person name="Schein J.E."/>
            <person name="Zhong S."/>
            <person name="Hamelin R.C."/>
            <person name="Grigoriev I.V."/>
            <person name="Szabo L.J."/>
            <person name="Martin F."/>
        </authorList>
    </citation>
    <scope>NUCLEOTIDE SEQUENCE [LARGE SCALE GENOMIC DNA]</scope>
    <source>
        <strain evidence="4">98AG31 / pathotype 3-4-7</strain>
    </source>
</reference>
<keyword evidence="4" id="KW-1185">Reference proteome</keyword>
<dbReference type="KEGG" id="mlr:MELLADRAFT_95166"/>
<accession>F4RCD9</accession>
<keyword evidence="2" id="KW-0732">Signal</keyword>
<dbReference type="GeneID" id="18937158"/>
<organism evidence="4">
    <name type="scientific">Melampsora larici-populina (strain 98AG31 / pathotype 3-4-7)</name>
    <name type="common">Poplar leaf rust fungus</name>
    <dbReference type="NCBI Taxonomy" id="747676"/>
    <lineage>
        <taxon>Eukaryota</taxon>
        <taxon>Fungi</taxon>
        <taxon>Dikarya</taxon>
        <taxon>Basidiomycota</taxon>
        <taxon>Pucciniomycotina</taxon>
        <taxon>Pucciniomycetes</taxon>
        <taxon>Pucciniales</taxon>
        <taxon>Melampsoraceae</taxon>
        <taxon>Melampsora</taxon>
    </lineage>
</organism>
<dbReference type="Proteomes" id="UP000001072">
    <property type="component" value="Unassembled WGS sequence"/>
</dbReference>
<evidence type="ECO:0000256" key="1">
    <source>
        <dbReference type="SAM" id="MobiDB-lite"/>
    </source>
</evidence>
<sequence length="819" mass="93721">MQFFITSTILLTFLELITAELITVLQPHESTVRGLSAQTREVKPSPPISDKAKIHPKSRARENVVILDVQTPETPTTPCERTTFRVSREDMTGGSSKSSERRIKPTKAKIPQKFEGQVKKGTNSMPPKIGQVSFRTRWSGLMASIGSTKTFIAKQGTESRSLVIKFQSLFVNLASIKLQVGPEIKYANPKEKEEREAIVKELKALTPEGEAPKDWLKGLDDRLANLPDITALPDDSDQANETLNLLHVLLPILSKPELTQRQRKVILDCINHLTRYNGLGKDCVTRAAKRYSDAFKALALSISSVRSDGRPSNAVKGSFEADWLSNSSVAERYHRILLVREQPEDLLPRVKKLARGLEKVKDVTIWNHPDGTPSDLQIILKQALGLFKQQWDHDQRLYLDEIIQYISRVNTEAFDTLVTRLTQDDEYVDAMLSTWVQEHGDDIFETLHEGSIYIDLLSGIPVLDERAGATLDRKLLDLVIPSDRVLPRIKSLKEDIIRSQTMRHDDNSDPRQLLSLSNLLRRAIFGLIESQKEQRLDMEYDQLCYLKMIAYLERRRPGLKYEIYRYLDSEPDFLPILSHFFANKLDYEMDDMQEYSWCSRILKETRYEELILRQKLISRNWTPHENRSHRTLIWVKELPRDWWKPLHSDLQTKKILDSVLDTLNAPPRKFSEDSGVKEALEVLWHLLRFKPSLRENVYTSIHKESNFWLRYQLRNHVREKLIKLEGKAVVFDSKSGTSIDLFQWFSKIKILQEDEPEPESWIQKTGSLAAVCAKTSAKIGFAGIQKTSSLAAACAKEAAKIRFAGIQKAIEAVTKVCGG</sequence>
<feature type="region of interest" description="Disordered" evidence="1">
    <location>
        <begin position="35"/>
        <end position="56"/>
    </location>
</feature>
<name>F4RCD9_MELLP</name>
<feature type="signal peptide" evidence="2">
    <location>
        <begin position="1"/>
        <end position="19"/>
    </location>
</feature>
<evidence type="ECO:0000313" key="4">
    <source>
        <dbReference type="Proteomes" id="UP000001072"/>
    </source>
</evidence>
<dbReference type="InParanoid" id="F4RCD9"/>